<evidence type="ECO:0000256" key="12">
    <source>
        <dbReference type="ARBA" id="ARBA00022840"/>
    </source>
</evidence>
<dbReference type="PANTHER" id="PTHR47986">
    <property type="entry name" value="OSJNBA0070M12.3 PROTEIN"/>
    <property type="match status" value="1"/>
</dbReference>
<evidence type="ECO:0000256" key="4">
    <source>
        <dbReference type="ARBA" id="ARBA00022527"/>
    </source>
</evidence>
<dbReference type="Proteomes" id="UP001279734">
    <property type="component" value="Unassembled WGS sequence"/>
</dbReference>
<keyword evidence="10 20" id="KW-0547">Nucleotide-binding</keyword>
<comment type="caution">
    <text evidence="25">The sequence shown here is derived from an EMBL/GenBank/DDBJ whole genome shotgun (WGS) entry which is preliminary data.</text>
</comment>
<dbReference type="AlphaFoldDB" id="A0AAD3Y1U1"/>
<keyword evidence="9" id="KW-0677">Repeat</keyword>
<keyword evidence="7 22" id="KW-0812">Transmembrane</keyword>
<dbReference type="FunFam" id="1.10.510.10:FF:000198">
    <property type="entry name" value="receptor protein kinase TMK1"/>
    <property type="match status" value="1"/>
</dbReference>
<dbReference type="Pfam" id="PF00560">
    <property type="entry name" value="LRR_1"/>
    <property type="match status" value="1"/>
</dbReference>
<dbReference type="PANTHER" id="PTHR47986:SF34">
    <property type="entry name" value="RECEPTOR-LIKE KINASE TMK2"/>
    <property type="match status" value="1"/>
</dbReference>
<organism evidence="25 26">
    <name type="scientific">Nepenthes gracilis</name>
    <name type="common">Slender pitcher plant</name>
    <dbReference type="NCBI Taxonomy" id="150966"/>
    <lineage>
        <taxon>Eukaryota</taxon>
        <taxon>Viridiplantae</taxon>
        <taxon>Streptophyta</taxon>
        <taxon>Embryophyta</taxon>
        <taxon>Tracheophyta</taxon>
        <taxon>Spermatophyta</taxon>
        <taxon>Magnoliopsida</taxon>
        <taxon>eudicotyledons</taxon>
        <taxon>Gunneridae</taxon>
        <taxon>Pentapetalae</taxon>
        <taxon>Caryophyllales</taxon>
        <taxon>Nepenthaceae</taxon>
        <taxon>Nepenthes</taxon>
    </lineage>
</organism>
<keyword evidence="4" id="KW-0723">Serine/threonine-protein kinase</keyword>
<evidence type="ECO:0000313" key="26">
    <source>
        <dbReference type="Proteomes" id="UP001279734"/>
    </source>
</evidence>
<name>A0AAD3Y1U1_NEPGR</name>
<evidence type="ECO:0000256" key="15">
    <source>
        <dbReference type="ARBA" id="ARBA00023157"/>
    </source>
</evidence>
<dbReference type="Gene3D" id="3.80.10.10">
    <property type="entry name" value="Ribonuclease Inhibitor"/>
    <property type="match status" value="2"/>
</dbReference>
<reference evidence="25" key="1">
    <citation type="submission" date="2023-05" db="EMBL/GenBank/DDBJ databases">
        <title>Nepenthes gracilis genome sequencing.</title>
        <authorList>
            <person name="Fukushima K."/>
        </authorList>
    </citation>
    <scope>NUCLEOTIDE SEQUENCE</scope>
    <source>
        <strain evidence="25">SING2019-196</strain>
    </source>
</reference>
<comment type="catalytic activity">
    <reaction evidence="18">
        <text>L-threonyl-[protein] + ATP = O-phospho-L-threonyl-[protein] + ADP + H(+)</text>
        <dbReference type="Rhea" id="RHEA:46608"/>
        <dbReference type="Rhea" id="RHEA-COMP:11060"/>
        <dbReference type="Rhea" id="RHEA-COMP:11605"/>
        <dbReference type="ChEBI" id="CHEBI:15378"/>
        <dbReference type="ChEBI" id="CHEBI:30013"/>
        <dbReference type="ChEBI" id="CHEBI:30616"/>
        <dbReference type="ChEBI" id="CHEBI:61977"/>
        <dbReference type="ChEBI" id="CHEBI:456216"/>
        <dbReference type="EC" id="2.7.11.1"/>
    </reaction>
</comment>
<dbReference type="FunFam" id="3.30.200.20:FF:000226">
    <property type="entry name" value="receptor protein kinase TMK1"/>
    <property type="match status" value="1"/>
</dbReference>
<dbReference type="EC" id="2.7.11.1" evidence="3"/>
<dbReference type="SUPFAM" id="SSF56112">
    <property type="entry name" value="Protein kinase-like (PK-like)"/>
    <property type="match status" value="1"/>
</dbReference>
<evidence type="ECO:0000256" key="19">
    <source>
        <dbReference type="ARBA" id="ARBA00048679"/>
    </source>
</evidence>
<keyword evidence="6" id="KW-0808">Transferase</keyword>
<keyword evidence="8 23" id="KW-0732">Signal</keyword>
<evidence type="ECO:0000259" key="24">
    <source>
        <dbReference type="PROSITE" id="PS50011"/>
    </source>
</evidence>
<accession>A0AAD3Y1U1</accession>
<evidence type="ECO:0000256" key="5">
    <source>
        <dbReference type="ARBA" id="ARBA00022614"/>
    </source>
</evidence>
<keyword evidence="13 22" id="KW-1133">Transmembrane helix</keyword>
<evidence type="ECO:0000256" key="17">
    <source>
        <dbReference type="ARBA" id="ARBA00023180"/>
    </source>
</evidence>
<keyword evidence="16" id="KW-0675">Receptor</keyword>
<feature type="chain" id="PRO_5042071477" description="non-specific serine/threonine protein kinase" evidence="23">
    <location>
        <begin position="28"/>
        <end position="948"/>
    </location>
</feature>
<keyword evidence="11" id="KW-0418">Kinase</keyword>
<keyword evidence="26" id="KW-1185">Reference proteome</keyword>
<dbReference type="CDD" id="cd14066">
    <property type="entry name" value="STKc_IRAK"/>
    <property type="match status" value="1"/>
</dbReference>
<keyword evidence="15" id="KW-1015">Disulfide bond</keyword>
<dbReference type="Pfam" id="PF07714">
    <property type="entry name" value="PK_Tyr_Ser-Thr"/>
    <property type="match status" value="1"/>
</dbReference>
<dbReference type="GO" id="GO:0004674">
    <property type="term" value="F:protein serine/threonine kinase activity"/>
    <property type="evidence" value="ECO:0007669"/>
    <property type="project" value="UniProtKB-KW"/>
</dbReference>
<evidence type="ECO:0000256" key="18">
    <source>
        <dbReference type="ARBA" id="ARBA00047899"/>
    </source>
</evidence>
<dbReference type="SUPFAM" id="SSF52058">
    <property type="entry name" value="L domain-like"/>
    <property type="match status" value="2"/>
</dbReference>
<dbReference type="Gene3D" id="3.30.200.20">
    <property type="entry name" value="Phosphorylase Kinase, domain 1"/>
    <property type="match status" value="1"/>
</dbReference>
<evidence type="ECO:0000256" key="10">
    <source>
        <dbReference type="ARBA" id="ARBA00022741"/>
    </source>
</evidence>
<evidence type="ECO:0000256" key="2">
    <source>
        <dbReference type="ARBA" id="ARBA00008684"/>
    </source>
</evidence>
<dbReference type="InterPro" id="IPR001611">
    <property type="entry name" value="Leu-rich_rpt"/>
</dbReference>
<comment type="similarity">
    <text evidence="2">Belongs to the protein kinase superfamily. Ser/Thr protein kinase family.</text>
</comment>
<feature type="binding site" evidence="20">
    <location>
        <position position="622"/>
    </location>
    <ligand>
        <name>ATP</name>
        <dbReference type="ChEBI" id="CHEBI:30616"/>
    </ligand>
</feature>
<evidence type="ECO:0000256" key="16">
    <source>
        <dbReference type="ARBA" id="ARBA00023170"/>
    </source>
</evidence>
<comment type="subcellular location">
    <subcellularLocation>
        <location evidence="1">Membrane</location>
        <topology evidence="1">Single-pass membrane protein</topology>
    </subcellularLocation>
</comment>
<dbReference type="InterPro" id="IPR011009">
    <property type="entry name" value="Kinase-like_dom_sf"/>
</dbReference>
<dbReference type="InterPro" id="IPR052422">
    <property type="entry name" value="Auxin_Ser/Thr_Kinase"/>
</dbReference>
<dbReference type="Pfam" id="PF08263">
    <property type="entry name" value="LRRNT_2"/>
    <property type="match status" value="2"/>
</dbReference>
<dbReference type="InterPro" id="IPR013210">
    <property type="entry name" value="LRR_N_plant-typ"/>
</dbReference>
<evidence type="ECO:0000256" key="22">
    <source>
        <dbReference type="SAM" id="Phobius"/>
    </source>
</evidence>
<comment type="catalytic activity">
    <reaction evidence="19">
        <text>L-seryl-[protein] + ATP = O-phospho-L-seryl-[protein] + ADP + H(+)</text>
        <dbReference type="Rhea" id="RHEA:17989"/>
        <dbReference type="Rhea" id="RHEA-COMP:9863"/>
        <dbReference type="Rhea" id="RHEA-COMP:11604"/>
        <dbReference type="ChEBI" id="CHEBI:15378"/>
        <dbReference type="ChEBI" id="CHEBI:29999"/>
        <dbReference type="ChEBI" id="CHEBI:30616"/>
        <dbReference type="ChEBI" id="CHEBI:83421"/>
        <dbReference type="ChEBI" id="CHEBI:456216"/>
        <dbReference type="EC" id="2.7.11.1"/>
    </reaction>
</comment>
<protein>
    <recommendedName>
        <fullName evidence="3">non-specific serine/threonine protein kinase</fullName>
        <ecNumber evidence="3">2.7.11.1</ecNumber>
    </recommendedName>
</protein>
<feature type="signal peptide" evidence="23">
    <location>
        <begin position="1"/>
        <end position="27"/>
    </location>
</feature>
<dbReference type="InterPro" id="IPR025875">
    <property type="entry name" value="Leu-rich_rpt_4"/>
</dbReference>
<dbReference type="InterPro" id="IPR017441">
    <property type="entry name" value="Protein_kinase_ATP_BS"/>
</dbReference>
<dbReference type="PROSITE" id="PS00107">
    <property type="entry name" value="PROTEIN_KINASE_ATP"/>
    <property type="match status" value="1"/>
</dbReference>
<dbReference type="EMBL" id="BSYO01000030">
    <property type="protein sequence ID" value="GMH26277.1"/>
    <property type="molecule type" value="Genomic_DNA"/>
</dbReference>
<dbReference type="Pfam" id="PF12799">
    <property type="entry name" value="LRR_4"/>
    <property type="match status" value="1"/>
</dbReference>
<keyword evidence="17" id="KW-0325">Glycoprotein</keyword>
<dbReference type="InterPro" id="IPR008271">
    <property type="entry name" value="Ser/Thr_kinase_AS"/>
</dbReference>
<evidence type="ECO:0000313" key="25">
    <source>
        <dbReference type="EMBL" id="GMH26277.1"/>
    </source>
</evidence>
<feature type="domain" description="Protein kinase" evidence="24">
    <location>
        <begin position="594"/>
        <end position="874"/>
    </location>
</feature>
<evidence type="ECO:0000256" key="7">
    <source>
        <dbReference type="ARBA" id="ARBA00022692"/>
    </source>
</evidence>
<feature type="region of interest" description="Disordered" evidence="21">
    <location>
        <begin position="911"/>
        <end position="948"/>
    </location>
</feature>
<feature type="compositionally biased region" description="Low complexity" evidence="21">
    <location>
        <begin position="461"/>
        <end position="474"/>
    </location>
</feature>
<evidence type="ECO:0000256" key="11">
    <source>
        <dbReference type="ARBA" id="ARBA00022777"/>
    </source>
</evidence>
<evidence type="ECO:0000256" key="9">
    <source>
        <dbReference type="ARBA" id="ARBA00022737"/>
    </source>
</evidence>
<dbReference type="SMART" id="SM00369">
    <property type="entry name" value="LRR_TYP"/>
    <property type="match status" value="5"/>
</dbReference>
<keyword evidence="5" id="KW-0433">Leucine-rich repeat</keyword>
<evidence type="ECO:0000256" key="1">
    <source>
        <dbReference type="ARBA" id="ARBA00004167"/>
    </source>
</evidence>
<feature type="compositionally biased region" description="Low complexity" evidence="21">
    <location>
        <begin position="911"/>
        <end position="927"/>
    </location>
</feature>
<evidence type="ECO:0000256" key="6">
    <source>
        <dbReference type="ARBA" id="ARBA00022679"/>
    </source>
</evidence>
<keyword evidence="14 22" id="KW-0472">Membrane</keyword>
<keyword evidence="12 20" id="KW-0067">ATP-binding</keyword>
<dbReference type="SMART" id="SM00220">
    <property type="entry name" value="S_TKc"/>
    <property type="match status" value="1"/>
</dbReference>
<feature type="compositionally biased region" description="Polar residues" evidence="21">
    <location>
        <begin position="928"/>
        <end position="948"/>
    </location>
</feature>
<evidence type="ECO:0000256" key="23">
    <source>
        <dbReference type="SAM" id="SignalP"/>
    </source>
</evidence>
<dbReference type="FunFam" id="3.80.10.10:FF:000129">
    <property type="entry name" value="Leucine-rich repeat receptor-like kinase"/>
    <property type="match status" value="1"/>
</dbReference>
<dbReference type="Gene3D" id="1.10.510.10">
    <property type="entry name" value="Transferase(Phosphotransferase) domain 1"/>
    <property type="match status" value="1"/>
</dbReference>
<dbReference type="InterPro" id="IPR032675">
    <property type="entry name" value="LRR_dom_sf"/>
</dbReference>
<evidence type="ECO:0000256" key="8">
    <source>
        <dbReference type="ARBA" id="ARBA00022729"/>
    </source>
</evidence>
<dbReference type="GO" id="GO:0005524">
    <property type="term" value="F:ATP binding"/>
    <property type="evidence" value="ECO:0007669"/>
    <property type="project" value="UniProtKB-UniRule"/>
</dbReference>
<evidence type="ECO:0000256" key="3">
    <source>
        <dbReference type="ARBA" id="ARBA00012513"/>
    </source>
</evidence>
<dbReference type="GO" id="GO:0016020">
    <property type="term" value="C:membrane"/>
    <property type="evidence" value="ECO:0007669"/>
    <property type="project" value="UniProtKB-SubCell"/>
</dbReference>
<evidence type="ECO:0000256" key="20">
    <source>
        <dbReference type="PROSITE-ProRule" id="PRU10141"/>
    </source>
</evidence>
<evidence type="ECO:0000256" key="13">
    <source>
        <dbReference type="ARBA" id="ARBA00022989"/>
    </source>
</evidence>
<feature type="region of interest" description="Disordered" evidence="21">
    <location>
        <begin position="453"/>
        <end position="484"/>
    </location>
</feature>
<dbReference type="PROSITE" id="PS50011">
    <property type="entry name" value="PROTEIN_KINASE_DOM"/>
    <property type="match status" value="1"/>
</dbReference>
<dbReference type="InterPro" id="IPR001245">
    <property type="entry name" value="Ser-Thr/Tyr_kinase_cat_dom"/>
</dbReference>
<evidence type="ECO:0000256" key="21">
    <source>
        <dbReference type="SAM" id="MobiDB-lite"/>
    </source>
</evidence>
<dbReference type="InterPro" id="IPR003591">
    <property type="entry name" value="Leu-rich_rpt_typical-subtyp"/>
</dbReference>
<dbReference type="FunFam" id="3.80.10.10:FF:000190">
    <property type="entry name" value="Receptor-like kinase TMK4"/>
    <property type="match status" value="1"/>
</dbReference>
<gene>
    <name evidence="25" type="ORF">Nepgr_028120</name>
</gene>
<dbReference type="PROSITE" id="PS00108">
    <property type="entry name" value="PROTEIN_KINASE_ST"/>
    <property type="match status" value="1"/>
</dbReference>
<evidence type="ECO:0000256" key="14">
    <source>
        <dbReference type="ARBA" id="ARBA00023136"/>
    </source>
</evidence>
<sequence>MRRSKPSSVLALLSLASALSLLPVSFCQSSSPDAPAMLELRRGLTLPSSIEWSNPNPCEWQHVDCDSNKRVTRIQLGNSGVSGNISSAIDNLTSLQVLELYNTKISGHLPSLPSLSSLQTLNILNCQFNFIPTDFFDGLSSLQEVYLDNNPFQSWWIPEGLSTAASLKNFSANSANIVGQIPGFLNSSTFPGMIQLHLSGNSLEGGLPMGFSGFSIQSLWLNGQKSASGTRSLNGSIDVLTNMTNLVEIWLNLNGLTGPIPDLSGLTSLSYLDLRDNSLTGVVPTSLTNLALLRVVNLTNNDLQGSTPKFPTSVSVDMINGTNSFCLPDPGVACNGLVNALIKFLEPFGYPLLFAQNWPGNDPCSNWMGITCSNGNITTINLQGKGLAGTISPVIATITSVEVLVLSHNNITGTIPTELASMPNLKRLDVSFNQLYGKVPSFAHTVVNTDGNADIGQDHTSIGGSSPPESSSGTSSGGGGSGNASSSNTGKVVGFVIGGVCVAAIAGICAFCLFRRNQKKLYGRRQSPNAVVVHPNPSMSDDAIKITILGSDVNGGMMNELYTQGSSGPSDVHVIEANNMVISIQVLRSVTNNFSEENILGRGGFGTVYKGELHDGTKIAVKRMDSGVLGDKGLAEFKSEIAVLTKVRHRHLVSLLGYCLDGNEKLLVYEYMPQGTLSRHLFNWKEEGLKPLEWKQRLIIALDVARGVEYLHNLAQQSFIHRDLKPSNILLGYDMRAKVSDFGLVRPAPDGKASIQTKLAGTFGYLSPEYAVTGRVTTKLDVYSFGAILMEMITGRKALDETLPEDSMYLVTWFRRACINKDTFQKAIDPTIILDEEILASINTVSELAGHCTAREPYQRPDMGHVVNVLSSLVEMWKPASGDDSGDLYGIDFDMSLPQALKKWQALESSASEGSSTSSFFASRDSTQTSIPTRPTGFASSFASADGR</sequence>
<proteinExistence type="inferred from homology"/>
<dbReference type="InterPro" id="IPR000719">
    <property type="entry name" value="Prot_kinase_dom"/>
</dbReference>
<feature type="transmembrane region" description="Helical" evidence="22">
    <location>
        <begin position="492"/>
        <end position="514"/>
    </location>
</feature>